<dbReference type="InterPro" id="IPR006675">
    <property type="entry name" value="HDIG_dom"/>
</dbReference>
<dbReference type="OrthoDB" id="9806952at2"/>
<dbReference type="CDD" id="cd00077">
    <property type="entry name" value="HDc"/>
    <property type="match status" value="1"/>
</dbReference>
<dbReference type="EMBL" id="LR590481">
    <property type="protein sequence ID" value="VTQ90601.1"/>
    <property type="molecule type" value="Genomic_DNA"/>
</dbReference>
<dbReference type="Pfam" id="PF07698">
    <property type="entry name" value="7TM-7TMR_HD"/>
    <property type="match status" value="1"/>
</dbReference>
<dbReference type="SUPFAM" id="SSF109604">
    <property type="entry name" value="HD-domain/PDEase-like"/>
    <property type="match status" value="1"/>
</dbReference>
<dbReference type="InterPro" id="IPR052722">
    <property type="entry name" value="PgpH_phosphodiesterase"/>
</dbReference>
<dbReference type="PANTHER" id="PTHR36442">
    <property type="entry name" value="CYCLIC-DI-AMP PHOSPHODIESTERASE PGPH"/>
    <property type="match status" value="1"/>
</dbReference>
<dbReference type="InterPro" id="IPR003607">
    <property type="entry name" value="HD/PDEase_dom"/>
</dbReference>
<dbReference type="PANTHER" id="PTHR36442:SF1">
    <property type="entry name" value="CYCLIC-DI-AMP PHOSPHODIESTERASE PGPH"/>
    <property type="match status" value="1"/>
</dbReference>
<dbReference type="RefSeq" id="WP_138210268.1">
    <property type="nucleotide sequence ID" value="NZ_CBCRUQ010000005.1"/>
</dbReference>
<keyword evidence="4" id="KW-1185">Reference proteome</keyword>
<dbReference type="NCBIfam" id="TIGR00277">
    <property type="entry name" value="HDIG"/>
    <property type="match status" value="1"/>
</dbReference>
<dbReference type="InterPro" id="IPR011621">
    <property type="entry name" value="Metal-dep_PHydrolase_7TM_intra"/>
</dbReference>
<keyword evidence="1" id="KW-0472">Membrane</keyword>
<feature type="transmembrane region" description="Helical" evidence="1">
    <location>
        <begin position="476"/>
        <end position="496"/>
    </location>
</feature>
<organism evidence="3 4">
    <name type="scientific">Hathewaya histolytica</name>
    <name type="common">Clostridium histolyticum</name>
    <dbReference type="NCBI Taxonomy" id="1498"/>
    <lineage>
        <taxon>Bacteria</taxon>
        <taxon>Bacillati</taxon>
        <taxon>Bacillota</taxon>
        <taxon>Clostridia</taxon>
        <taxon>Eubacteriales</taxon>
        <taxon>Clostridiaceae</taxon>
        <taxon>Hathewaya</taxon>
    </lineage>
</organism>
<dbReference type="AlphaFoldDB" id="A0A4U9RHE6"/>
<protein>
    <submittedName>
        <fullName evidence="3">Membrane-associated hydrolase</fullName>
    </submittedName>
</protein>
<feature type="domain" description="HD/PDEase" evidence="2">
    <location>
        <begin position="525"/>
        <end position="683"/>
    </location>
</feature>
<gene>
    <name evidence="3" type="ORF">NCTC503_01636</name>
</gene>
<dbReference type="Pfam" id="PF07697">
    <property type="entry name" value="7TMR-HDED"/>
    <property type="match status" value="1"/>
</dbReference>
<feature type="transmembrane region" description="Helical" evidence="1">
    <location>
        <begin position="441"/>
        <end position="464"/>
    </location>
</feature>
<feature type="transmembrane region" description="Helical" evidence="1">
    <location>
        <begin position="376"/>
        <end position="396"/>
    </location>
</feature>
<dbReference type="Gene3D" id="1.10.3210.10">
    <property type="entry name" value="Hypothetical protein af1432"/>
    <property type="match status" value="1"/>
</dbReference>
<dbReference type="Pfam" id="PF01966">
    <property type="entry name" value="HD"/>
    <property type="match status" value="1"/>
</dbReference>
<feature type="transmembrane region" description="Helical" evidence="1">
    <location>
        <begin position="18"/>
        <end position="37"/>
    </location>
</feature>
<feature type="transmembrane region" description="Helical" evidence="1">
    <location>
        <begin position="318"/>
        <end position="340"/>
    </location>
</feature>
<dbReference type="InterPro" id="IPR006674">
    <property type="entry name" value="HD_domain"/>
</dbReference>
<evidence type="ECO:0000313" key="4">
    <source>
        <dbReference type="Proteomes" id="UP000308489"/>
    </source>
</evidence>
<proteinExistence type="predicted"/>
<dbReference type="Proteomes" id="UP000308489">
    <property type="component" value="Chromosome 1"/>
</dbReference>
<keyword evidence="1" id="KW-1133">Transmembrane helix</keyword>
<sequence length="748" mass="84839">MIKKEGLREFFSGKRKKALIFLINFILIYGILITAVLPEKYSLKEGDIAKIDIKAPRDVEDQLSTKEKKKEAIMSVPDQYTIDSDVKNASKKNIDSIFSKVMEKKGLVKDSKSNTEEDIKESEKNKKEVMNNLKGEIGIDINDSELNTLIKSTPKEMENLKDIITKTLNKLYDEYQINAITPKEVSEKLNEVEFYDNNKDKSENTKKPYDKINTQKQKIRDDDRKKAIYFIDVELSKYDLNRAERNVSKTLISSQIRANVFYDEEKTRSLKQEALTKVESIKIKKDQTIVKEGEPVTKYQVELLRELGFLDDKSNFQWYVFLGLALLIALILLIQGAYLFKYHKDSYEKDKMLILVSIINILSIILARSLNFITPYLIPLAFAPMILTLLINYKLATTISILNGIFLSIAVKFNPPVVILIMLNAVICSICIKKMDERSDILYSSLYIAIINSLATFSLGVLQSNNNILDSLYKSSAMLIASILSGIFTIGFLPVFESAFDVVTTIKLLELANPNNPLLKRLLTEAPGTYHHSMLVANLSELAAEAIGANSVFARVACYYHDVGKLKRPYFFRENQMGGINPHDKIGPTLSTLIITSHVKDGVELAKEYKIPKAIQDIIIQHHGSSLVKYFYITMKNSTDKPEDVLEDDFRYQGADPLSKEAGIIMLADGVEAAVRSIKEPNKEKIEKMVDSIIKARLDSGHLDNSDLTLRDLKDIKEAFLKGLSGIYHERIEYPKLSNMVKGKNNKK</sequence>
<dbReference type="SMART" id="SM00471">
    <property type="entry name" value="HDc"/>
    <property type="match status" value="1"/>
</dbReference>
<accession>A0A4U9RHE6</accession>
<keyword evidence="1" id="KW-0812">Transmembrane</keyword>
<reference evidence="3 4" key="1">
    <citation type="submission" date="2019-05" db="EMBL/GenBank/DDBJ databases">
        <authorList>
            <consortium name="Pathogen Informatics"/>
        </authorList>
    </citation>
    <scope>NUCLEOTIDE SEQUENCE [LARGE SCALE GENOMIC DNA]</scope>
    <source>
        <strain evidence="3 4">NCTC503</strain>
    </source>
</reference>
<dbReference type="KEGG" id="hhw:NCTC503_01636"/>
<feature type="transmembrane region" description="Helical" evidence="1">
    <location>
        <begin position="417"/>
        <end position="435"/>
    </location>
</feature>
<dbReference type="GO" id="GO:0016787">
    <property type="term" value="F:hydrolase activity"/>
    <property type="evidence" value="ECO:0007669"/>
    <property type="project" value="UniProtKB-KW"/>
</dbReference>
<evidence type="ECO:0000313" key="3">
    <source>
        <dbReference type="EMBL" id="VTQ90601.1"/>
    </source>
</evidence>
<evidence type="ECO:0000256" key="1">
    <source>
        <dbReference type="SAM" id="Phobius"/>
    </source>
</evidence>
<keyword evidence="3" id="KW-0378">Hydrolase</keyword>
<dbReference type="InterPro" id="IPR011624">
    <property type="entry name" value="Metal-dep_PHydrolase_7TM_extra"/>
</dbReference>
<name>A0A4U9RHE6_HATHI</name>
<evidence type="ECO:0000259" key="2">
    <source>
        <dbReference type="SMART" id="SM00471"/>
    </source>
</evidence>